<dbReference type="Proteomes" id="UP000030351">
    <property type="component" value="Unassembled WGS sequence"/>
</dbReference>
<dbReference type="eggNOG" id="COG2030">
    <property type="taxonomic scope" value="Bacteria"/>
</dbReference>
<feature type="domain" description="MaoC-like" evidence="1">
    <location>
        <begin position="192"/>
        <end position="281"/>
    </location>
</feature>
<accession>A0A0A3YZF9</accession>
<organism evidence="2 3">
    <name type="scientific">Erwinia typographi</name>
    <dbReference type="NCBI Taxonomy" id="371042"/>
    <lineage>
        <taxon>Bacteria</taxon>
        <taxon>Pseudomonadati</taxon>
        <taxon>Pseudomonadota</taxon>
        <taxon>Gammaproteobacteria</taxon>
        <taxon>Enterobacterales</taxon>
        <taxon>Erwiniaceae</taxon>
        <taxon>Erwinia</taxon>
    </lineage>
</organism>
<dbReference type="STRING" id="371042.NG99_14585"/>
<evidence type="ECO:0000313" key="2">
    <source>
        <dbReference type="EMBL" id="KGT92232.1"/>
    </source>
</evidence>
<evidence type="ECO:0000313" key="3">
    <source>
        <dbReference type="Proteomes" id="UP000030351"/>
    </source>
</evidence>
<reference evidence="2 3" key="1">
    <citation type="submission" date="2014-10" db="EMBL/GenBank/DDBJ databases">
        <title>Genome sequence of Erwinia typographi M043b.</title>
        <authorList>
            <person name="Chan K.-G."/>
            <person name="Tan W.-S."/>
        </authorList>
    </citation>
    <scope>NUCLEOTIDE SEQUENCE [LARGE SCALE GENOMIC DNA]</scope>
    <source>
        <strain evidence="2 3">M043b</strain>
    </source>
</reference>
<dbReference type="RefSeq" id="WP_034894253.1">
    <property type="nucleotide sequence ID" value="NZ_JRUQ01000041.1"/>
</dbReference>
<dbReference type="InterPro" id="IPR029069">
    <property type="entry name" value="HotDog_dom_sf"/>
</dbReference>
<protein>
    <recommendedName>
        <fullName evidence="1">MaoC-like domain-containing protein</fullName>
    </recommendedName>
</protein>
<keyword evidence="3" id="KW-1185">Reference proteome</keyword>
<dbReference type="Gene3D" id="3.10.129.10">
    <property type="entry name" value="Hotdog Thioesterase"/>
    <property type="match status" value="2"/>
</dbReference>
<dbReference type="SUPFAM" id="SSF54637">
    <property type="entry name" value="Thioesterase/thiol ester dehydrase-isomerase"/>
    <property type="match status" value="2"/>
</dbReference>
<dbReference type="Pfam" id="PF01575">
    <property type="entry name" value="MaoC_dehydratas"/>
    <property type="match status" value="1"/>
</dbReference>
<dbReference type="EMBL" id="JRUQ01000041">
    <property type="protein sequence ID" value="KGT92232.1"/>
    <property type="molecule type" value="Genomic_DNA"/>
</dbReference>
<sequence length="309" mass="34943">MARINPELREPTYENVVVDELIGPLRVDADEAYRRRACFALDDYGPEYVGTQAPWVPAPMLGRDLVALFCSVYDPSRTVGLHQKEEIWFINPVPLNARLSYTGRYTDKYMKRGKGYTVFDTEARDADSGKAYVRQISTEIMRIPDDIQLGTGNAAKTPLAGHIDPVWPEDVAPLRQARLDMTPGTPVQPLQKRPEQGQMTVFSGGNTQWYNIHTDIEVALKAGFRDTLAQGMMETCWIAEMLASFAGPSWHTSGWIKMAYIRPVYRNDTITCKAVIDEMQQDVVKFHVWAENQHGERTAVGWASCRIQL</sequence>
<name>A0A0A3YZF9_9GAMM</name>
<dbReference type="InterPro" id="IPR002539">
    <property type="entry name" value="MaoC-like_dom"/>
</dbReference>
<evidence type="ECO:0000259" key="1">
    <source>
        <dbReference type="Pfam" id="PF01575"/>
    </source>
</evidence>
<comment type="caution">
    <text evidence="2">The sequence shown here is derived from an EMBL/GenBank/DDBJ whole genome shotgun (WGS) entry which is preliminary data.</text>
</comment>
<dbReference type="CDD" id="cd03441">
    <property type="entry name" value="R_hydratase_like"/>
    <property type="match status" value="1"/>
</dbReference>
<proteinExistence type="predicted"/>
<dbReference type="AlphaFoldDB" id="A0A0A3YZF9"/>
<gene>
    <name evidence="2" type="ORF">NG99_14585</name>
</gene>